<evidence type="ECO:0000313" key="3">
    <source>
        <dbReference type="Proteomes" id="UP000299102"/>
    </source>
</evidence>
<dbReference type="EMBL" id="BGZK01000361">
    <property type="protein sequence ID" value="GBP39167.1"/>
    <property type="molecule type" value="Genomic_DNA"/>
</dbReference>
<organism evidence="2 3">
    <name type="scientific">Eumeta variegata</name>
    <name type="common">Bagworm moth</name>
    <name type="synonym">Eumeta japonica</name>
    <dbReference type="NCBI Taxonomy" id="151549"/>
    <lineage>
        <taxon>Eukaryota</taxon>
        <taxon>Metazoa</taxon>
        <taxon>Ecdysozoa</taxon>
        <taxon>Arthropoda</taxon>
        <taxon>Hexapoda</taxon>
        <taxon>Insecta</taxon>
        <taxon>Pterygota</taxon>
        <taxon>Neoptera</taxon>
        <taxon>Endopterygota</taxon>
        <taxon>Lepidoptera</taxon>
        <taxon>Glossata</taxon>
        <taxon>Ditrysia</taxon>
        <taxon>Tineoidea</taxon>
        <taxon>Psychidae</taxon>
        <taxon>Oiketicinae</taxon>
        <taxon>Eumeta</taxon>
    </lineage>
</organism>
<reference evidence="2 3" key="1">
    <citation type="journal article" date="2019" name="Commun. Biol.">
        <title>The bagworm genome reveals a unique fibroin gene that provides high tensile strength.</title>
        <authorList>
            <person name="Kono N."/>
            <person name="Nakamura H."/>
            <person name="Ohtoshi R."/>
            <person name="Tomita M."/>
            <person name="Numata K."/>
            <person name="Arakawa K."/>
        </authorList>
    </citation>
    <scope>NUCLEOTIDE SEQUENCE [LARGE SCALE GENOMIC DNA]</scope>
</reference>
<proteinExistence type="predicted"/>
<feature type="region of interest" description="Disordered" evidence="1">
    <location>
        <begin position="255"/>
        <end position="287"/>
    </location>
</feature>
<sequence>MDRTLRVSITAMRHARWAITKWMELYEFLSPPCAMLIINKLINVLCETSIGTLDNYRIDRSLRIFITALRHARWAITKWMELYEFPSPPCAMLIINKARWAITKWMELYEFPSPPCAMLIINKLINALCVKTSIGTLDNYRIDRSLRIFITALRPARWAITKWMELYEFLSPPCAMLIINKLINVLCVKTSIGTLDNYRMDKTLRICIIAMRHASLICLNAVHVHYVHPPPTATLQACLFRNTMMLYPRNHVDGGGVKSGSRSCASRATTRPHQGNGLSEASSMWRI</sequence>
<protein>
    <submittedName>
        <fullName evidence="2">Uncharacterized protein</fullName>
    </submittedName>
</protein>
<gene>
    <name evidence="2" type="ORF">EVAR_26953_1</name>
</gene>
<evidence type="ECO:0000313" key="2">
    <source>
        <dbReference type="EMBL" id="GBP39167.1"/>
    </source>
</evidence>
<dbReference type="AlphaFoldDB" id="A0A4C1VLI7"/>
<dbReference type="Proteomes" id="UP000299102">
    <property type="component" value="Unassembled WGS sequence"/>
</dbReference>
<name>A0A4C1VLI7_EUMVA</name>
<accession>A0A4C1VLI7</accession>
<feature type="compositionally biased region" description="Polar residues" evidence="1">
    <location>
        <begin position="260"/>
        <end position="287"/>
    </location>
</feature>
<evidence type="ECO:0000256" key="1">
    <source>
        <dbReference type="SAM" id="MobiDB-lite"/>
    </source>
</evidence>
<comment type="caution">
    <text evidence="2">The sequence shown here is derived from an EMBL/GenBank/DDBJ whole genome shotgun (WGS) entry which is preliminary data.</text>
</comment>
<keyword evidence="3" id="KW-1185">Reference proteome</keyword>